<keyword evidence="2" id="KW-1185">Reference proteome</keyword>
<organism evidence="1 2">
    <name type="scientific">Cryptosporidium ubiquitum</name>
    <dbReference type="NCBI Taxonomy" id="857276"/>
    <lineage>
        <taxon>Eukaryota</taxon>
        <taxon>Sar</taxon>
        <taxon>Alveolata</taxon>
        <taxon>Apicomplexa</taxon>
        <taxon>Conoidasida</taxon>
        <taxon>Coccidia</taxon>
        <taxon>Eucoccidiorida</taxon>
        <taxon>Eimeriorina</taxon>
        <taxon>Cryptosporidiidae</taxon>
        <taxon>Cryptosporidium</taxon>
    </lineage>
</organism>
<sequence length="193" mass="21889">MKIEFNKVSYKKILSHSMKYPLSFIDGVLIGYLSGQNNLIIVDSFPLTHGPKLPLIITLGIQYAQGYCNILNQLNTSDKFEIIGFYSGNCEEKYLDSGASKAYFDLISERLLENNQNSIFVTLSGQKLLTGEGLNVYLLKNKQLLSHTLIENSVGPEIKKLTRDLEHYSINDFEDHLYNLKAKPINNPLLIEK</sequence>
<dbReference type="Proteomes" id="UP000186176">
    <property type="component" value="Unassembled WGS sequence"/>
</dbReference>
<protein>
    <recommendedName>
        <fullName evidence="3">MPN domain-containing protein</fullName>
    </recommendedName>
</protein>
<dbReference type="GO" id="GO:0072546">
    <property type="term" value="C:EMC complex"/>
    <property type="evidence" value="ECO:0007669"/>
    <property type="project" value="InterPro"/>
</dbReference>
<reference evidence="1 2" key="1">
    <citation type="submission" date="2016-10" db="EMBL/GenBank/DDBJ databases">
        <title>Reductive evolution of mitochondrial metabolism and differential evolution of invasion-related proteins in Cryptosporidium.</title>
        <authorList>
            <person name="Liu S."/>
            <person name="Roellig D.M."/>
            <person name="Guo Y."/>
            <person name="Li N."/>
            <person name="Frace M.A."/>
            <person name="Tang K."/>
            <person name="Zhang L."/>
            <person name="Feng Y."/>
            <person name="Xiao L."/>
        </authorList>
    </citation>
    <scope>NUCLEOTIDE SEQUENCE [LARGE SCALE GENOMIC DNA]</scope>
    <source>
        <strain evidence="1">39726</strain>
    </source>
</reference>
<proteinExistence type="predicted"/>
<dbReference type="OrthoDB" id="194468at2759"/>
<dbReference type="InterPro" id="IPR005366">
    <property type="entry name" value="EMC8/9"/>
</dbReference>
<gene>
    <name evidence="1" type="ORF">cubi_02999</name>
</gene>
<dbReference type="PANTHER" id="PTHR12941">
    <property type="entry name" value="ER MEMBRANE PROTEIN COMPLEX"/>
    <property type="match status" value="1"/>
</dbReference>
<dbReference type="Pfam" id="PF03665">
    <property type="entry name" value="UPF0172"/>
    <property type="match status" value="1"/>
</dbReference>
<dbReference type="RefSeq" id="XP_028876012.1">
    <property type="nucleotide sequence ID" value="XM_029020011.1"/>
</dbReference>
<evidence type="ECO:0000313" key="1">
    <source>
        <dbReference type="EMBL" id="OII74867.1"/>
    </source>
</evidence>
<comment type="caution">
    <text evidence="1">The sequence shown here is derived from an EMBL/GenBank/DDBJ whole genome shotgun (WGS) entry which is preliminary data.</text>
</comment>
<dbReference type="GeneID" id="39979790"/>
<evidence type="ECO:0008006" key="3">
    <source>
        <dbReference type="Google" id="ProtNLM"/>
    </source>
</evidence>
<dbReference type="VEuPathDB" id="CryptoDB:cubi_02999"/>
<dbReference type="PANTHER" id="PTHR12941:SF10">
    <property type="entry name" value="ER MEMBRANE PROTEIN COMPLEX SUBUNIT 8_9 HOMOLOG"/>
    <property type="match status" value="1"/>
</dbReference>
<name>A0A1J4MN35_9CRYT</name>
<dbReference type="EMBL" id="LRBP01000008">
    <property type="protein sequence ID" value="OII74867.1"/>
    <property type="molecule type" value="Genomic_DNA"/>
</dbReference>
<dbReference type="AlphaFoldDB" id="A0A1J4MN35"/>
<evidence type="ECO:0000313" key="2">
    <source>
        <dbReference type="Proteomes" id="UP000186176"/>
    </source>
</evidence>
<accession>A0A1J4MN35</accession>